<evidence type="ECO:0000256" key="1">
    <source>
        <dbReference type="ARBA" id="ARBA00007682"/>
    </source>
</evidence>
<feature type="non-terminal residue" evidence="5">
    <location>
        <position position="1"/>
    </location>
</feature>
<dbReference type="InterPro" id="IPR007282">
    <property type="entry name" value="NOT2/3/5_C"/>
</dbReference>
<evidence type="ECO:0000313" key="5">
    <source>
        <dbReference type="EMBL" id="KAG5459040.1"/>
    </source>
</evidence>
<dbReference type="GO" id="GO:0030015">
    <property type="term" value="C:CCR4-NOT core complex"/>
    <property type="evidence" value="ECO:0007669"/>
    <property type="project" value="InterPro"/>
</dbReference>
<evidence type="ECO:0000313" key="6">
    <source>
        <dbReference type="Proteomes" id="UP000673691"/>
    </source>
</evidence>
<dbReference type="OrthoDB" id="293823at2759"/>
<proteinExistence type="inferred from homology"/>
<keyword evidence="2" id="KW-0805">Transcription regulation</keyword>
<comment type="similarity">
    <text evidence="1">Belongs to the CNOT2/3/5 family.</text>
</comment>
<protein>
    <recommendedName>
        <fullName evidence="4">NOT2/NOT3/NOT5 C-terminal domain-containing protein</fullName>
    </recommendedName>
</protein>
<sequence>TSLPHLEAPAIFERFNADSLFFIFYYVRGTHSQFLAARELKRQSWRFHKQYLTWFQRHEEPKVVTDDYEQGSYVYFDYEGALRSGASTELTELSRQVSALTAQVTRLMARGTLVYPLRVRQMWRLVVVSGATSWGIGAHSVRISRRRK</sequence>
<dbReference type="Pfam" id="PF04153">
    <property type="entry name" value="NOT2_3_5_C"/>
    <property type="match status" value="1"/>
</dbReference>
<dbReference type="Proteomes" id="UP000673691">
    <property type="component" value="Unassembled WGS sequence"/>
</dbReference>
<dbReference type="Gene3D" id="2.30.30.1020">
    <property type="entry name" value="CCR4-NOT complex subunit 2/3/5, C-terminal domain"/>
    <property type="match status" value="1"/>
</dbReference>
<comment type="caution">
    <text evidence="5">The sequence shown here is derived from an EMBL/GenBank/DDBJ whole genome shotgun (WGS) entry which is preliminary data.</text>
</comment>
<feature type="domain" description="NOT2/NOT3/NOT5 C-terminal" evidence="4">
    <location>
        <begin position="5"/>
        <end position="78"/>
    </location>
</feature>
<evidence type="ECO:0000259" key="4">
    <source>
        <dbReference type="Pfam" id="PF04153"/>
    </source>
</evidence>
<dbReference type="EMBL" id="JAEFCI010007480">
    <property type="protein sequence ID" value="KAG5459040.1"/>
    <property type="molecule type" value="Genomic_DNA"/>
</dbReference>
<dbReference type="InterPro" id="IPR038635">
    <property type="entry name" value="CCR4-NOT_su2/3/5_C_sf"/>
</dbReference>
<accession>A0A8H7ZTI7</accession>
<evidence type="ECO:0000256" key="2">
    <source>
        <dbReference type="ARBA" id="ARBA00023015"/>
    </source>
</evidence>
<reference evidence="5 6" key="1">
    <citation type="journal article" name="Sci. Rep.">
        <title>Genome-scale phylogenetic analyses confirm Olpidium as the closest living zoosporic fungus to the non-flagellated, terrestrial fungi.</title>
        <authorList>
            <person name="Chang Y."/>
            <person name="Rochon D."/>
            <person name="Sekimoto S."/>
            <person name="Wang Y."/>
            <person name="Chovatia M."/>
            <person name="Sandor L."/>
            <person name="Salamov A."/>
            <person name="Grigoriev I.V."/>
            <person name="Stajich J.E."/>
            <person name="Spatafora J.W."/>
        </authorList>
    </citation>
    <scope>NUCLEOTIDE SEQUENCE [LARGE SCALE GENOMIC DNA]</scope>
    <source>
        <strain evidence="5">S191</strain>
    </source>
</reference>
<dbReference type="GO" id="GO:0000289">
    <property type="term" value="P:nuclear-transcribed mRNA poly(A) tail shortening"/>
    <property type="evidence" value="ECO:0007669"/>
    <property type="project" value="UniProtKB-ARBA"/>
</dbReference>
<gene>
    <name evidence="5" type="ORF">BJ554DRAFT_621</name>
</gene>
<evidence type="ECO:0000256" key="3">
    <source>
        <dbReference type="ARBA" id="ARBA00023163"/>
    </source>
</evidence>
<keyword evidence="3" id="KW-0804">Transcription</keyword>
<dbReference type="PANTHER" id="PTHR23326">
    <property type="entry name" value="CCR4 NOT-RELATED"/>
    <property type="match status" value="1"/>
</dbReference>
<organism evidence="5 6">
    <name type="scientific">Olpidium bornovanus</name>
    <dbReference type="NCBI Taxonomy" id="278681"/>
    <lineage>
        <taxon>Eukaryota</taxon>
        <taxon>Fungi</taxon>
        <taxon>Fungi incertae sedis</taxon>
        <taxon>Olpidiomycota</taxon>
        <taxon>Olpidiomycotina</taxon>
        <taxon>Olpidiomycetes</taxon>
        <taxon>Olpidiales</taxon>
        <taxon>Olpidiaceae</taxon>
        <taxon>Olpidium</taxon>
    </lineage>
</organism>
<dbReference type="AlphaFoldDB" id="A0A8H7ZTI7"/>
<dbReference type="GO" id="GO:0006355">
    <property type="term" value="P:regulation of DNA-templated transcription"/>
    <property type="evidence" value="ECO:0007669"/>
    <property type="project" value="InterPro"/>
</dbReference>
<dbReference type="InterPro" id="IPR040168">
    <property type="entry name" value="Not2/3/5"/>
</dbReference>
<keyword evidence="6" id="KW-1185">Reference proteome</keyword>
<name>A0A8H7ZTI7_9FUNG</name>